<accession>A0ABQ5VG61</accession>
<comment type="caution">
    <text evidence="2">The sequence shown here is derived from an EMBL/GenBank/DDBJ whole genome shotgun (WGS) entry which is preliminary data.</text>
</comment>
<evidence type="ECO:0000313" key="3">
    <source>
        <dbReference type="Proteomes" id="UP001161388"/>
    </source>
</evidence>
<gene>
    <name evidence="2" type="ORF">GCM10007927_08750</name>
</gene>
<dbReference type="Pfam" id="PF24696">
    <property type="entry name" value="UGSC"/>
    <property type="match status" value="1"/>
</dbReference>
<reference evidence="2" key="2">
    <citation type="submission" date="2023-01" db="EMBL/GenBank/DDBJ databases">
        <title>Draft genome sequence of Sulfitobacter pacificus strain NBRC 109915.</title>
        <authorList>
            <person name="Sun Q."/>
            <person name="Mori K."/>
        </authorList>
    </citation>
    <scope>NUCLEOTIDE SEQUENCE</scope>
    <source>
        <strain evidence="2">NBRC 109915</strain>
    </source>
</reference>
<evidence type="ECO:0000259" key="1">
    <source>
        <dbReference type="Pfam" id="PF24696"/>
    </source>
</evidence>
<keyword evidence="3" id="KW-1185">Reference proteome</keyword>
<proteinExistence type="predicted"/>
<feature type="domain" description="UGSC-like" evidence="1">
    <location>
        <begin position="1"/>
        <end position="71"/>
    </location>
</feature>
<name>A0ABQ5VG61_9RHOB</name>
<dbReference type="InterPro" id="IPR057767">
    <property type="entry name" value="UGSC-like_dom"/>
</dbReference>
<protein>
    <recommendedName>
        <fullName evidence="1">UGSC-like domain-containing protein</fullName>
    </recommendedName>
</protein>
<sequence length="73" mass="8074">MHDTVWFEIQGIPSVFLASSEFGEAAEAQKAALGMKDARYILVPHPIQDATDDEMRIKASEALEQVITALTRN</sequence>
<organism evidence="2 3">
    <name type="scientific">Sulfitobacter pacificus</name>
    <dbReference type="NCBI Taxonomy" id="1499314"/>
    <lineage>
        <taxon>Bacteria</taxon>
        <taxon>Pseudomonadati</taxon>
        <taxon>Pseudomonadota</taxon>
        <taxon>Alphaproteobacteria</taxon>
        <taxon>Rhodobacterales</taxon>
        <taxon>Roseobacteraceae</taxon>
        <taxon>Sulfitobacter</taxon>
    </lineage>
</organism>
<reference evidence="2" key="1">
    <citation type="journal article" date="2014" name="Int. J. Syst. Evol. Microbiol.">
        <title>Complete genome of a new Firmicutes species belonging to the dominant human colonic microbiota ('Ruminococcus bicirculans') reveals two chromosomes and a selective capacity to utilize plant glucans.</title>
        <authorList>
            <consortium name="NISC Comparative Sequencing Program"/>
            <person name="Wegmann U."/>
            <person name="Louis P."/>
            <person name="Goesmann A."/>
            <person name="Henrissat B."/>
            <person name="Duncan S.H."/>
            <person name="Flint H.J."/>
        </authorList>
    </citation>
    <scope>NUCLEOTIDE SEQUENCE</scope>
    <source>
        <strain evidence="2">NBRC 109915</strain>
    </source>
</reference>
<dbReference type="EMBL" id="BSNL01000001">
    <property type="protein sequence ID" value="GLQ26072.1"/>
    <property type="molecule type" value="Genomic_DNA"/>
</dbReference>
<dbReference type="Proteomes" id="UP001161388">
    <property type="component" value="Unassembled WGS sequence"/>
</dbReference>
<evidence type="ECO:0000313" key="2">
    <source>
        <dbReference type="EMBL" id="GLQ26072.1"/>
    </source>
</evidence>